<dbReference type="Gene3D" id="3.50.50.60">
    <property type="entry name" value="FAD/NAD(P)-binding domain"/>
    <property type="match status" value="1"/>
</dbReference>
<evidence type="ECO:0000313" key="3">
    <source>
        <dbReference type="EMBL" id="GAP40579.1"/>
    </source>
</evidence>
<dbReference type="CDD" id="cd19946">
    <property type="entry name" value="GlpA-like_Fer2_BFD-like"/>
    <property type="match status" value="1"/>
</dbReference>
<evidence type="ECO:0000259" key="1">
    <source>
        <dbReference type="Pfam" id="PF01266"/>
    </source>
</evidence>
<evidence type="ECO:0000313" key="4">
    <source>
        <dbReference type="Proteomes" id="UP000053370"/>
    </source>
</evidence>
<dbReference type="PATRIC" id="fig|1678840.3.peg.1867"/>
<dbReference type="Gene3D" id="1.10.10.1100">
    <property type="entry name" value="BFD-like [2Fe-2S]-binding domain"/>
    <property type="match status" value="1"/>
</dbReference>
<dbReference type="EMBL" id="DF968181">
    <property type="protein sequence ID" value="GAP40579.1"/>
    <property type="molecule type" value="Genomic_DNA"/>
</dbReference>
<dbReference type="OrthoDB" id="9801699at2"/>
<dbReference type="Pfam" id="PF01266">
    <property type="entry name" value="DAO"/>
    <property type="match status" value="1"/>
</dbReference>
<feature type="domain" description="BFD-like [2Fe-2S]-binding" evidence="2">
    <location>
        <begin position="411"/>
        <end position="452"/>
    </location>
</feature>
<dbReference type="Gene3D" id="3.30.9.10">
    <property type="entry name" value="D-Amino Acid Oxidase, subunit A, domain 2"/>
    <property type="match status" value="1"/>
</dbReference>
<dbReference type="RefSeq" id="WP_062280035.1">
    <property type="nucleotide sequence ID" value="NZ_DF968181.1"/>
</dbReference>
<reference evidence="3" key="1">
    <citation type="journal article" date="2015" name="Genome Announc.">
        <title>Draft Genome Sequence of Anaerolineae Strain TC1, a Novel Isolate from a Methanogenic Wastewater Treatment System.</title>
        <authorList>
            <person name="Matsuura N."/>
            <person name="Tourlousse D.M."/>
            <person name="Sun L."/>
            <person name="Toyonaga M."/>
            <person name="Kuroda K."/>
            <person name="Ohashi A."/>
            <person name="Cruz R."/>
            <person name="Yamaguchi T."/>
            <person name="Sekiguchi Y."/>
        </authorList>
    </citation>
    <scope>NUCLEOTIDE SEQUENCE [LARGE SCALE GENOMIC DNA]</scope>
    <source>
        <strain evidence="3">TC1</strain>
    </source>
</reference>
<dbReference type="AlphaFoldDB" id="A0A0S7BVS8"/>
<dbReference type="InterPro" id="IPR036188">
    <property type="entry name" value="FAD/NAD-bd_sf"/>
</dbReference>
<accession>A0A0S7BVS8</accession>
<dbReference type="STRING" id="1678840.ATC1_13556"/>
<dbReference type="SUPFAM" id="SSF54373">
    <property type="entry name" value="FAD-linked reductases, C-terminal domain"/>
    <property type="match status" value="1"/>
</dbReference>
<dbReference type="InterPro" id="IPR006076">
    <property type="entry name" value="FAD-dep_OxRdtase"/>
</dbReference>
<dbReference type="Proteomes" id="UP000053370">
    <property type="component" value="Unassembled WGS sequence"/>
</dbReference>
<dbReference type="InterPro" id="IPR052745">
    <property type="entry name" value="G3P_Oxidase/Oxidoreductase"/>
</dbReference>
<dbReference type="InterPro" id="IPR041854">
    <property type="entry name" value="BFD-like_2Fe2S-bd_dom_sf"/>
</dbReference>
<dbReference type="SUPFAM" id="SSF51905">
    <property type="entry name" value="FAD/NAD(P)-binding domain"/>
    <property type="match status" value="1"/>
</dbReference>
<protein>
    <submittedName>
        <fullName evidence="3">L-2-hydroxyglutarate oxidase LhgO</fullName>
    </submittedName>
</protein>
<organism evidence="3">
    <name type="scientific">Flexilinea flocculi</name>
    <dbReference type="NCBI Taxonomy" id="1678840"/>
    <lineage>
        <taxon>Bacteria</taxon>
        <taxon>Bacillati</taxon>
        <taxon>Chloroflexota</taxon>
        <taxon>Anaerolineae</taxon>
        <taxon>Anaerolineales</taxon>
        <taxon>Anaerolineaceae</taxon>
        <taxon>Flexilinea</taxon>
    </lineage>
</organism>
<dbReference type="Pfam" id="PF04324">
    <property type="entry name" value="Fer2_BFD"/>
    <property type="match status" value="1"/>
</dbReference>
<evidence type="ECO:0000259" key="2">
    <source>
        <dbReference type="Pfam" id="PF04324"/>
    </source>
</evidence>
<dbReference type="PANTHER" id="PTHR42720:SF1">
    <property type="entry name" value="GLYCEROL 3-PHOSPHATE OXIDASE"/>
    <property type="match status" value="1"/>
</dbReference>
<feature type="domain" description="FAD dependent oxidoreductase" evidence="1">
    <location>
        <begin position="5"/>
        <end position="364"/>
    </location>
</feature>
<sequence>MDSYDVVIIGAGVVGCLTARFLSRYQLRILVIEKESDVGAGTSSANSALIHAGYDPVPGTLKAAMNVRGNSMWDDLAGELDFDFERCGDYVAAIGDEEFQKLFVLKKQGEQNGVPGLKILSPDEIRKRIPNINHDVSGALYAPTAGICDTFAVTIAAAENAQANGVVFKFNTCFESFLMENHQIFGIRTDQGDICCKWVINAAGLYADEVMHMAGSHPEFQIHPRRGEYCVFDPACFQLDTVLFPVPSEKGKGVLFFKTTHGNTIVGPTSEFIDSKDDKAVSIQGLQYLEEQMKKIIPAADLRWTIASFAGLRASGNAVCKNRDVDYTGDFIVEADDSIKGLIHCAGIESPGLTASPAIAERVLQLLRDSGLVMIEKPVWNPFRKRRPCFRRLTNEERNQLIAKDPRYGRIVCRCEMVTEGEIVAEIHAPIAARTYDSIKRRTWCGTGRCQGGFDLIRVVDILARELNLSLEKINKKGVGSEFIVSETKNQGSGK</sequence>
<dbReference type="PANTHER" id="PTHR42720">
    <property type="entry name" value="GLYCEROL-3-PHOSPHATE DEHYDROGENASE"/>
    <property type="match status" value="1"/>
</dbReference>
<dbReference type="InterPro" id="IPR007419">
    <property type="entry name" value="BFD-like_2Fe2S-bd_dom"/>
</dbReference>
<name>A0A0S7BVS8_9CHLR</name>
<gene>
    <name evidence="3" type="ORF">ATC1_13556</name>
</gene>
<keyword evidence="4" id="KW-1185">Reference proteome</keyword>
<proteinExistence type="predicted"/>